<evidence type="ECO:0000313" key="3">
    <source>
        <dbReference type="Ensembl" id="ENSGMOP00000000832.2"/>
    </source>
</evidence>
<feature type="domain" description="DUF3730" evidence="2">
    <location>
        <begin position="457"/>
        <end position="653"/>
    </location>
</feature>
<organism evidence="3 4">
    <name type="scientific">Gadus morhua</name>
    <name type="common">Atlantic cod</name>
    <dbReference type="NCBI Taxonomy" id="8049"/>
    <lineage>
        <taxon>Eukaryota</taxon>
        <taxon>Metazoa</taxon>
        <taxon>Chordata</taxon>
        <taxon>Craniata</taxon>
        <taxon>Vertebrata</taxon>
        <taxon>Euteleostomi</taxon>
        <taxon>Actinopterygii</taxon>
        <taxon>Neopterygii</taxon>
        <taxon>Teleostei</taxon>
        <taxon>Neoteleostei</taxon>
        <taxon>Acanthomorphata</taxon>
        <taxon>Zeiogadaria</taxon>
        <taxon>Gadariae</taxon>
        <taxon>Gadiformes</taxon>
        <taxon>Gadoidei</taxon>
        <taxon>Gadidae</taxon>
        <taxon>Gadus</taxon>
    </lineage>
</organism>
<dbReference type="OMA" id="GQLFSWF"/>
<reference evidence="3" key="1">
    <citation type="submission" date="2025-08" db="UniProtKB">
        <authorList>
            <consortium name="Ensembl"/>
        </authorList>
    </citation>
    <scope>IDENTIFICATION</scope>
</reference>
<keyword evidence="4" id="KW-1185">Reference proteome</keyword>
<dbReference type="Proteomes" id="UP000694546">
    <property type="component" value="Chromosome 17"/>
</dbReference>
<dbReference type="PANTHER" id="PTHR16212">
    <property type="entry name" value="FOCADHESIN FAMILY MEMBER"/>
    <property type="match status" value="1"/>
</dbReference>
<dbReference type="InterPro" id="IPR016024">
    <property type="entry name" value="ARM-type_fold"/>
</dbReference>
<name>A0A8C4YVW1_GADMO</name>
<dbReference type="GeneTree" id="ENSGT00390000004438"/>
<dbReference type="PANTHER" id="PTHR16212:SF4">
    <property type="entry name" value="FOCADHESIN"/>
    <property type="match status" value="1"/>
</dbReference>
<dbReference type="GO" id="GO:0060147">
    <property type="term" value="P:regulation of post-transcriptional gene silencing"/>
    <property type="evidence" value="ECO:0007669"/>
    <property type="project" value="InterPro"/>
</dbReference>
<protein>
    <recommendedName>
        <fullName evidence="5">Focadhesin</fullName>
    </recommendedName>
</protein>
<dbReference type="Pfam" id="PF12530">
    <property type="entry name" value="DUF3730"/>
    <property type="match status" value="1"/>
</dbReference>
<dbReference type="Pfam" id="PF11229">
    <property type="entry name" value="Focadhesin"/>
    <property type="match status" value="1"/>
</dbReference>
<dbReference type="InterPro" id="IPR022542">
    <property type="entry name" value="FOCAD/RST1_DUF3730"/>
</dbReference>
<dbReference type="InterPro" id="IPR021392">
    <property type="entry name" value="Focadhesin_C"/>
</dbReference>
<accession>A0A8C4YVW1</accession>
<sequence length="1692" mass="183061">MAESLKTRFDFPNPIIQAQTARSLVAAVLKEKEQNGKISQSSVQGVALAALWEQCCGGDAGVRATCCHALVLLVEQGHADLPFVLNSILNLLPSASNVQGLIGALGKLLQMQMKQGPDPETAFSCPYSIRSNPHPYITALENRAECWPFLLLEIHHFIQEGAEREDPACVTMLTPFLRYLYCEPQRQPAHAAFRQNLLRLLLPVPAPAHEGGPAHNGGPAHEAPGRGSSLVHESLLGCFCQLVPHMQVDSMEAVLELQGYGEVLLPSLERAPGPRWRAESARLALLLLCACKLSLQLSGDCRIFLQLIHRLLPTCRQVQALPPPGAIRTRFQNKSSTLGWKSKKHRSDSYFEDESGGSIIAGGVPALPPGPWYSELTLAVAVLRRVADAEDPAAAGEWLASVTSSLGHPGGPQPLPWSLVLVVAHLLTTGPPAVCHQALGAAVAIAEADPSKVPSLLPVLLFRLEKEREPSLSHALLYTLPKLGTHKFCVPQVLHVLQMLASAPNLRAVVMRLMTELWKKQDRVYPELQRVLGQPGGKLSVMAGRDAQWEMVLARAACLKDICRERPYQHGGDMLAAITHTLVQCTKADLATPATLALQGLQDLCRAEVVEMVSTWRALGPQLSCDSRPLVVKAVADLLALVPQLSAKSPEYQVGGCVCVCVCTYCDPSPMNSMDLISHSPSPTQEKDLSVPGSSYMKLLHLTHTSSLPAYELLLTSLVRQAMKRMPRGVHTLALRSGGGALSDQGKTMAGVPGFMLRAYEKNKQPGLKPGLAVGLLLSFELPVHTDRDGRPIVRFLVSRSRTYQQTLASLIHEVNIQPSEWHRALLLPQAWRGFMSQAFLAVIQGRRAELEMQQKQSKDATEELQRKQHFSWLWDSPVVQGNCILALSGLAAALAKYESNLPTDVEGSLQADPDCIPTSAWLSMAMDTLLCIISSNYKARGQVFPWFLHRSYSGENTASSIARSCATLGLSLLVPVLVGWHREGVAQVLSTLRDRLPGGPRAGDSQAVQFHSGLALGMVLACLHRQNLSTGCVLGLGLVLSARSRCGGSQGSRVVLTLDRLLARLQGGGGQGRMLQEVLAYAVACACVSGFSVGLVDASKAEEVMRELRTLTEESQQTPGFSLALGSVVHGLSVCGHGKAVDLLPGLLAAWIKILLAEGCPTMQRLAAVNGLVALVGSESYLIQLKSESEQSSLQQGQLNDVIRTITQIISFSGAMGLQSNSACLVGHLHLAHMTTSHTHTTVPQDFAYLPENSVLRALGDFLSQAGKKGPEEYPPTLVKPALASLASAGASYQYPPVNWSTLLSPLMRLDFREDVQHQCMVLAASQAQSSQSAALFLGTWLSHPLVHCLSTPTQAHLYETLGSWMKHVSEDKLQAYVESLAVQRFTGSGGGAAEGRGLLRLAVLRGLGSAMSLPNPPKHCWTLLCSTAEKIYGSLPGDIQDDQVDLYVETAKCLSEMSDTEIERVVCVTVADMEKSCFTLAYLTSQGRLPLLSLNDVLSAQLRGPPGPRVGWLLLQAFYQCRLAPGANTGVSKRMEWLLELMGHIRNVVYGTTAVECADIKLASDLLLQVFAAAVVSWGDHATPLLLGVRPQWLPRLPGLRHALYGEGRLAEGVLPVCLQALPHSLKQLLDREPWSGQAQKFLNWLLSIAEGPERALSTTSITTAKAALQALRSCADFRKKGVWTQAYGW</sequence>
<evidence type="ECO:0008006" key="5">
    <source>
        <dbReference type="Google" id="ProtNLM"/>
    </source>
</evidence>
<evidence type="ECO:0000313" key="4">
    <source>
        <dbReference type="Proteomes" id="UP000694546"/>
    </source>
</evidence>
<proteinExistence type="predicted"/>
<evidence type="ECO:0000259" key="2">
    <source>
        <dbReference type="Pfam" id="PF12530"/>
    </source>
</evidence>
<feature type="domain" description="Focadhesin C-terminal" evidence="1">
    <location>
        <begin position="1106"/>
        <end position="1692"/>
    </location>
</feature>
<dbReference type="SUPFAM" id="SSF48371">
    <property type="entry name" value="ARM repeat"/>
    <property type="match status" value="1"/>
</dbReference>
<dbReference type="Ensembl" id="ENSGMOT00000000866.2">
    <property type="protein sequence ID" value="ENSGMOP00000000832.2"/>
    <property type="gene ID" value="ENSGMOG00000000776.2"/>
</dbReference>
<evidence type="ECO:0000259" key="1">
    <source>
        <dbReference type="Pfam" id="PF11229"/>
    </source>
</evidence>
<dbReference type="InterPro" id="IPR045163">
    <property type="entry name" value="Focadhesin/RST1"/>
</dbReference>
<reference evidence="3" key="2">
    <citation type="submission" date="2025-09" db="UniProtKB">
        <authorList>
            <consortium name="Ensembl"/>
        </authorList>
    </citation>
    <scope>IDENTIFICATION</scope>
</reference>